<reference evidence="1" key="1">
    <citation type="submission" date="2021-01" db="EMBL/GenBank/DDBJ databases">
        <authorList>
            <person name="Corre E."/>
            <person name="Pelletier E."/>
            <person name="Niang G."/>
            <person name="Scheremetjew M."/>
            <person name="Finn R."/>
            <person name="Kale V."/>
            <person name="Holt S."/>
            <person name="Cochrane G."/>
            <person name="Meng A."/>
            <person name="Brown T."/>
            <person name="Cohen L."/>
        </authorList>
    </citation>
    <scope>NUCLEOTIDE SEQUENCE</scope>
    <source>
        <strain evidence="2">GSO104</strain>
        <strain evidence="1">Pop2</strain>
    </source>
</reference>
<protein>
    <submittedName>
        <fullName evidence="1">Uncharacterized protein</fullName>
    </submittedName>
</protein>
<dbReference type="EMBL" id="HBGN01024663">
    <property type="protein sequence ID" value="CAD9339412.1"/>
    <property type="molecule type" value="Transcribed_RNA"/>
</dbReference>
<dbReference type="SUPFAM" id="SSF51197">
    <property type="entry name" value="Clavaminate synthase-like"/>
    <property type="match status" value="1"/>
</dbReference>
<name>A0A6S9IC40_9STRA</name>
<sequence>MKSTKLPSSSQDISNLASEMAPSPAGTLLARPSIGNLFNLDSKSILKDSVKITATPGDTITTKREKGCQFGASIRQHTYASPDVPNFDQKLRNVIEPYVGKARKEREQKQREMTGINDVAPIACNVGVPYPTLRRERAFLFDSETYPLHRILAETLGVPDLSMLHTRSIQDERILMEPLLHRSTRRAFHECYDNFVASFCIPLLHAVAIEQNIFNISTMASAPMSTRTAITYRYQAFPCLRIVRPGESSTGPHCDIADGHSIGNINFHIPLTPVYGTNAIYTESHPGREDWHPLTAKSLGLGYVFDGARCLHFGLENTTETTRVSLDFRIAISRGGSMFNDDPNNKLCSRKVLNDQFEAAGPGYYEEVFIDIDSTPRAFAPGPVVVKKGRYGGRLSDPDHRVGFPFT</sequence>
<dbReference type="EMBL" id="HBNS01059648">
    <property type="protein sequence ID" value="CAE4665883.1"/>
    <property type="molecule type" value="Transcribed_RNA"/>
</dbReference>
<evidence type="ECO:0000313" key="2">
    <source>
        <dbReference type="EMBL" id="CAE4665883.1"/>
    </source>
</evidence>
<accession>A0A6S9IC40</accession>
<gene>
    <name evidence="2" type="ORF">DBRI00130_LOCUS42896</name>
    <name evidence="1" type="ORF">DBRI1063_LOCUS15773</name>
</gene>
<proteinExistence type="predicted"/>
<evidence type="ECO:0000313" key="1">
    <source>
        <dbReference type="EMBL" id="CAD9339412.1"/>
    </source>
</evidence>
<organism evidence="1">
    <name type="scientific">Ditylum brightwellii</name>
    <dbReference type="NCBI Taxonomy" id="49249"/>
    <lineage>
        <taxon>Eukaryota</taxon>
        <taxon>Sar</taxon>
        <taxon>Stramenopiles</taxon>
        <taxon>Ochrophyta</taxon>
        <taxon>Bacillariophyta</taxon>
        <taxon>Mediophyceae</taxon>
        <taxon>Lithodesmiophycidae</taxon>
        <taxon>Lithodesmiales</taxon>
        <taxon>Lithodesmiaceae</taxon>
        <taxon>Ditylum</taxon>
    </lineage>
</organism>
<dbReference type="AlphaFoldDB" id="A0A6S9IC40"/>